<evidence type="ECO:0000256" key="1">
    <source>
        <dbReference type="SAM" id="SignalP"/>
    </source>
</evidence>
<sequence length="289" mass="31928">MPVRNLVRSLAAALAATCIAWSPASAATPAAPALRATYEKLAPDLANSPLGRPMVLKSAETGAGLKGEVYGVLDHPLSEFRANLVKPTRWCEMLMLHVNNRACRVDEARKTLTLSVVRRYDIPVEEAFELTFQVRVNATPDHFDAKLSSGKGPFGTRNYLISVEGIPLDGGKSFVHFSYTYEQGSATRVATKTYLSTLGRDKVGFTVVGKEPNGDPKLIGDMLGLVERNAMRYFLALDAYLGAPNNFEKRLTLWYAATQKYPRQLSDLSEADYLKFKRMDRARQGKAHP</sequence>
<reference evidence="2 3" key="1">
    <citation type="submission" date="2024-03" db="EMBL/GenBank/DDBJ databases">
        <title>Novel species of the genus Variovorax.</title>
        <authorList>
            <person name="Liu Q."/>
            <person name="Xin Y.-H."/>
        </authorList>
    </citation>
    <scope>NUCLEOTIDE SEQUENCE [LARGE SCALE GENOMIC DNA]</scope>
    <source>
        <strain evidence="2 3">KACC 18501</strain>
    </source>
</reference>
<evidence type="ECO:0000313" key="2">
    <source>
        <dbReference type="EMBL" id="MEJ8823777.1"/>
    </source>
</evidence>
<evidence type="ECO:0000313" key="3">
    <source>
        <dbReference type="Proteomes" id="UP001363010"/>
    </source>
</evidence>
<feature type="chain" id="PRO_5046906674" evidence="1">
    <location>
        <begin position="27"/>
        <end position="289"/>
    </location>
</feature>
<name>A0ABU8W332_9BURK</name>
<organism evidence="2 3">
    <name type="scientific">Variovorax humicola</name>
    <dbReference type="NCBI Taxonomy" id="1769758"/>
    <lineage>
        <taxon>Bacteria</taxon>
        <taxon>Pseudomonadati</taxon>
        <taxon>Pseudomonadota</taxon>
        <taxon>Betaproteobacteria</taxon>
        <taxon>Burkholderiales</taxon>
        <taxon>Comamonadaceae</taxon>
        <taxon>Variovorax</taxon>
    </lineage>
</organism>
<keyword evidence="1" id="KW-0732">Signal</keyword>
<dbReference type="EMBL" id="JBBKZV010000009">
    <property type="protein sequence ID" value="MEJ8823777.1"/>
    <property type="molecule type" value="Genomic_DNA"/>
</dbReference>
<keyword evidence="3" id="KW-1185">Reference proteome</keyword>
<gene>
    <name evidence="2" type="ORF">WKW80_17325</name>
</gene>
<comment type="caution">
    <text evidence="2">The sequence shown here is derived from an EMBL/GenBank/DDBJ whole genome shotgun (WGS) entry which is preliminary data.</text>
</comment>
<protein>
    <submittedName>
        <fullName evidence="2">Uncharacterized protein</fullName>
    </submittedName>
</protein>
<accession>A0ABU8W332</accession>
<dbReference type="RefSeq" id="WP_340364802.1">
    <property type="nucleotide sequence ID" value="NZ_JBBKZV010000009.1"/>
</dbReference>
<proteinExistence type="predicted"/>
<dbReference type="Proteomes" id="UP001363010">
    <property type="component" value="Unassembled WGS sequence"/>
</dbReference>
<feature type="signal peptide" evidence="1">
    <location>
        <begin position="1"/>
        <end position="26"/>
    </location>
</feature>